<evidence type="ECO:0000313" key="2">
    <source>
        <dbReference type="Proteomes" id="UP000321523"/>
    </source>
</evidence>
<dbReference type="EMBL" id="BJYZ01000042">
    <property type="protein sequence ID" value="GEO42495.1"/>
    <property type="molecule type" value="Genomic_DNA"/>
</dbReference>
<keyword evidence="2" id="KW-1185">Reference proteome</keyword>
<proteinExistence type="predicted"/>
<protein>
    <submittedName>
        <fullName evidence="1">Uncharacterized protein</fullName>
    </submittedName>
</protein>
<dbReference type="RefSeq" id="WP_044436424.1">
    <property type="nucleotide sequence ID" value="NZ_BJYZ01000042.1"/>
</dbReference>
<organism evidence="1 2">
    <name type="scientific">Skermanella aerolata</name>
    <dbReference type="NCBI Taxonomy" id="393310"/>
    <lineage>
        <taxon>Bacteria</taxon>
        <taxon>Pseudomonadati</taxon>
        <taxon>Pseudomonadota</taxon>
        <taxon>Alphaproteobacteria</taxon>
        <taxon>Rhodospirillales</taxon>
        <taxon>Azospirillaceae</taxon>
        <taxon>Skermanella</taxon>
    </lineage>
</organism>
<sequence length="144" mass="15952">MQPLAEVSQAALPLRLGTVHINADGLLGIAATPAPSKQRFAIDDVLYHVSIDPVGDGSRFRIWAELGYVPYTAQSPQRRRDILAILRATQHLARSCFVVDGGQKILVIGESHVEEHIDVTGVVYEIVQFLQEVRPYLRILSDLL</sequence>
<gene>
    <name evidence="1" type="ORF">SAE02_66430</name>
</gene>
<dbReference type="Proteomes" id="UP000321523">
    <property type="component" value="Unassembled WGS sequence"/>
</dbReference>
<comment type="caution">
    <text evidence="1">The sequence shown here is derived from an EMBL/GenBank/DDBJ whole genome shotgun (WGS) entry which is preliminary data.</text>
</comment>
<accession>A0A512E1A7</accession>
<evidence type="ECO:0000313" key="1">
    <source>
        <dbReference type="EMBL" id="GEO42495.1"/>
    </source>
</evidence>
<dbReference type="AlphaFoldDB" id="A0A512E1A7"/>
<dbReference type="OrthoDB" id="7303301at2"/>
<name>A0A512E1A7_9PROT</name>
<reference evidence="1 2" key="1">
    <citation type="submission" date="2019-07" db="EMBL/GenBank/DDBJ databases">
        <title>Whole genome shotgun sequence of Skermanella aerolata NBRC 106429.</title>
        <authorList>
            <person name="Hosoyama A."/>
            <person name="Uohara A."/>
            <person name="Ohji S."/>
            <person name="Ichikawa N."/>
        </authorList>
    </citation>
    <scope>NUCLEOTIDE SEQUENCE [LARGE SCALE GENOMIC DNA]</scope>
    <source>
        <strain evidence="1 2">NBRC 106429</strain>
    </source>
</reference>